<dbReference type="CDD" id="cd01949">
    <property type="entry name" value="GGDEF"/>
    <property type="match status" value="1"/>
</dbReference>
<gene>
    <name evidence="4" type="ORF">AB1207_22345</name>
</gene>
<dbReference type="RefSeq" id="WP_367640860.1">
    <property type="nucleotide sequence ID" value="NZ_JBFNQN010000018.1"/>
</dbReference>
<feature type="transmembrane region" description="Helical" evidence="1">
    <location>
        <begin position="219"/>
        <end position="237"/>
    </location>
</feature>
<dbReference type="SMART" id="SM00052">
    <property type="entry name" value="EAL"/>
    <property type="match status" value="1"/>
</dbReference>
<feature type="transmembrane region" description="Helical" evidence="1">
    <location>
        <begin position="188"/>
        <end position="213"/>
    </location>
</feature>
<dbReference type="Pfam" id="PF00990">
    <property type="entry name" value="GGDEF"/>
    <property type="match status" value="1"/>
</dbReference>
<dbReference type="Gene3D" id="3.30.70.270">
    <property type="match status" value="2"/>
</dbReference>
<evidence type="ECO:0000313" key="4">
    <source>
        <dbReference type="EMBL" id="MEW9267492.1"/>
    </source>
</evidence>
<dbReference type="PROSITE" id="PS50887">
    <property type="entry name" value="GGDEF"/>
    <property type="match status" value="1"/>
</dbReference>
<feature type="transmembrane region" description="Helical" evidence="1">
    <location>
        <begin position="249"/>
        <end position="270"/>
    </location>
</feature>
<dbReference type="Proteomes" id="UP001555826">
    <property type="component" value="Unassembled WGS sequence"/>
</dbReference>
<accession>A0ABV3PE48</accession>
<dbReference type="SUPFAM" id="SSF55073">
    <property type="entry name" value="Nucleotide cyclase"/>
    <property type="match status" value="1"/>
</dbReference>
<dbReference type="CDD" id="cd01948">
    <property type="entry name" value="EAL"/>
    <property type="match status" value="1"/>
</dbReference>
<dbReference type="Gene3D" id="3.20.20.450">
    <property type="entry name" value="EAL domain"/>
    <property type="match status" value="1"/>
</dbReference>
<comment type="caution">
    <text evidence="4">The sequence shown here is derived from an EMBL/GenBank/DDBJ whole genome shotgun (WGS) entry which is preliminary data.</text>
</comment>
<evidence type="ECO:0000259" key="2">
    <source>
        <dbReference type="PROSITE" id="PS50883"/>
    </source>
</evidence>
<protein>
    <submittedName>
        <fullName evidence="4">EAL domain-containing protein</fullName>
    </submittedName>
</protein>
<proteinExistence type="predicted"/>
<name>A0ABV3PE48_9ACTN</name>
<organism evidence="4 5">
    <name type="scientific">Kineococcus endophyticus</name>
    <dbReference type="NCBI Taxonomy" id="1181883"/>
    <lineage>
        <taxon>Bacteria</taxon>
        <taxon>Bacillati</taxon>
        <taxon>Actinomycetota</taxon>
        <taxon>Actinomycetes</taxon>
        <taxon>Kineosporiales</taxon>
        <taxon>Kineosporiaceae</taxon>
        <taxon>Kineococcus</taxon>
    </lineage>
</organism>
<dbReference type="SMART" id="SM00267">
    <property type="entry name" value="GGDEF"/>
    <property type="match status" value="1"/>
</dbReference>
<feature type="transmembrane region" description="Helical" evidence="1">
    <location>
        <begin position="26"/>
        <end position="44"/>
    </location>
</feature>
<dbReference type="InterPro" id="IPR000160">
    <property type="entry name" value="GGDEF_dom"/>
</dbReference>
<keyword evidence="1" id="KW-1133">Transmembrane helix</keyword>
<evidence type="ECO:0000256" key="1">
    <source>
        <dbReference type="SAM" id="Phobius"/>
    </source>
</evidence>
<evidence type="ECO:0000259" key="3">
    <source>
        <dbReference type="PROSITE" id="PS50887"/>
    </source>
</evidence>
<dbReference type="PANTHER" id="PTHR44757">
    <property type="entry name" value="DIGUANYLATE CYCLASE DGCP"/>
    <property type="match status" value="1"/>
</dbReference>
<feature type="transmembrane region" description="Helical" evidence="1">
    <location>
        <begin position="89"/>
        <end position="109"/>
    </location>
</feature>
<dbReference type="EMBL" id="JBFNQN010000018">
    <property type="protein sequence ID" value="MEW9267492.1"/>
    <property type="molecule type" value="Genomic_DNA"/>
</dbReference>
<dbReference type="InterPro" id="IPR001633">
    <property type="entry name" value="EAL_dom"/>
</dbReference>
<dbReference type="InterPro" id="IPR035919">
    <property type="entry name" value="EAL_sf"/>
</dbReference>
<dbReference type="Pfam" id="PF00563">
    <property type="entry name" value="EAL"/>
    <property type="match status" value="1"/>
</dbReference>
<keyword evidence="5" id="KW-1185">Reference proteome</keyword>
<keyword evidence="1" id="KW-0812">Transmembrane</keyword>
<feature type="domain" description="GGDEF" evidence="3">
    <location>
        <begin position="341"/>
        <end position="477"/>
    </location>
</feature>
<sequence>MTRAAVTVLALLVALTCGAWHGAAWLIYVACVLAFAVTVAVGPLRWRRDRAVWVGIAVGVLLLSVPQAVLMMSGDGSHAGSLQALGDRAQLAVAGVCGYVGLYVGQIMVLRQRVRELLPSVWFDGVHSTTVLAALCAAWVVAPVRSATGLGTLGTVALVGRPMLGLLLFSVALAMCSILGWRSERAVTLMAVAFGLLLVGDGVNVLWMCGVLVGSWWGLAIWLAHLGVLGALGVAALDRGRRSSGRVQVAWSSMASPLAMLLFSGLLLGADRLHQLPAPTTVLALAGLAGVGVKVCMVFGEVLRLGDSHDQALTDELTQLPNRRAFNLALAAEAGPGSRSAKVAVMLIDLDRFKEVNDSYGHAYGDALLKEVAVRVAQRLPAEAVLARLGGDEFAVLLPGMGLQEAEFAATEVLQQLGRPLRLGSVSMKIGASIGVASWPLDGWSDDADLSASTGHVPVSGFTSQERRGGLWSAESADLQVPVSGVEQGSWLGVGAEELLRRADVAMYSAKRAGGGVARYDAAADERARAEQVLMRELDFGLGAGELMNHYQPQVDIRTGHVTGMEALVRWQHPVRGLLGPGVFLELAEENGFMGALTITVLRHATADAVAWHRAGWPVRISVNLAACCLLDPELPSLVEQIVAEAGLDPALLVLEITETTLMQDPDRSRETINRLLDLGAAVSIDDYGTGYSSLAYLQDLPASELKLDRSFTQRLSSDPRTGQIIKSTTDLAHSLGLRMLVEGVEDPATLQLLRELGVDESQGYYHARPMPAGEVSAWLQRAEMDRATNSTAAAPVAEL</sequence>
<feature type="transmembrane region" description="Helical" evidence="1">
    <location>
        <begin position="121"/>
        <end position="142"/>
    </location>
</feature>
<feature type="transmembrane region" description="Helical" evidence="1">
    <location>
        <begin position="51"/>
        <end position="69"/>
    </location>
</feature>
<dbReference type="SUPFAM" id="SSF141868">
    <property type="entry name" value="EAL domain-like"/>
    <property type="match status" value="1"/>
</dbReference>
<dbReference type="InterPro" id="IPR043128">
    <property type="entry name" value="Rev_trsase/Diguanyl_cyclase"/>
</dbReference>
<feature type="domain" description="EAL" evidence="2">
    <location>
        <begin position="531"/>
        <end position="784"/>
    </location>
</feature>
<dbReference type="NCBIfam" id="TIGR00254">
    <property type="entry name" value="GGDEF"/>
    <property type="match status" value="1"/>
</dbReference>
<evidence type="ECO:0000313" key="5">
    <source>
        <dbReference type="Proteomes" id="UP001555826"/>
    </source>
</evidence>
<dbReference type="InterPro" id="IPR052155">
    <property type="entry name" value="Biofilm_reg_signaling"/>
</dbReference>
<dbReference type="PANTHER" id="PTHR44757:SF2">
    <property type="entry name" value="BIOFILM ARCHITECTURE MAINTENANCE PROTEIN MBAA"/>
    <property type="match status" value="1"/>
</dbReference>
<dbReference type="InterPro" id="IPR029787">
    <property type="entry name" value="Nucleotide_cyclase"/>
</dbReference>
<feature type="transmembrane region" description="Helical" evidence="1">
    <location>
        <begin position="162"/>
        <end position="181"/>
    </location>
</feature>
<reference evidence="4 5" key="1">
    <citation type="submission" date="2024-07" db="EMBL/GenBank/DDBJ databases">
        <authorList>
            <person name="Thanompreechachai J."/>
            <person name="Duangmal K."/>
        </authorList>
    </citation>
    <scope>NUCLEOTIDE SEQUENCE [LARGE SCALE GENOMIC DNA]</scope>
    <source>
        <strain evidence="4 5">KCTC 19886</strain>
    </source>
</reference>
<dbReference type="PROSITE" id="PS50883">
    <property type="entry name" value="EAL"/>
    <property type="match status" value="1"/>
</dbReference>
<keyword evidence="1" id="KW-0472">Membrane</keyword>